<feature type="domain" description="HTH lysR-type" evidence="5">
    <location>
        <begin position="7"/>
        <end position="64"/>
    </location>
</feature>
<keyword evidence="3" id="KW-0238">DNA-binding</keyword>
<keyword evidence="2" id="KW-0805">Transcription regulation</keyword>
<dbReference type="InterPro" id="IPR000847">
    <property type="entry name" value="LysR_HTH_N"/>
</dbReference>
<dbReference type="InterPro" id="IPR036390">
    <property type="entry name" value="WH_DNA-bd_sf"/>
</dbReference>
<dbReference type="PRINTS" id="PR00039">
    <property type="entry name" value="HTHLYSR"/>
</dbReference>
<reference evidence="6 7" key="1">
    <citation type="journal article" date="2019" name="Int. J. Syst. Evol. Microbiol.">
        <title>The Global Catalogue of Microorganisms (GCM) 10K type strain sequencing project: providing services to taxonomists for standard genome sequencing and annotation.</title>
        <authorList>
            <consortium name="The Broad Institute Genomics Platform"/>
            <consortium name="The Broad Institute Genome Sequencing Center for Infectious Disease"/>
            <person name="Wu L."/>
            <person name="Ma J."/>
        </authorList>
    </citation>
    <scope>NUCLEOTIDE SEQUENCE [LARGE SCALE GENOMIC DNA]</scope>
    <source>
        <strain evidence="6 7">JCM 4505</strain>
    </source>
</reference>
<dbReference type="PANTHER" id="PTHR30346:SF28">
    <property type="entry name" value="HTH-TYPE TRANSCRIPTIONAL REGULATOR CYNR"/>
    <property type="match status" value="1"/>
</dbReference>
<dbReference type="PROSITE" id="PS50931">
    <property type="entry name" value="HTH_LYSR"/>
    <property type="match status" value="1"/>
</dbReference>
<name>A0ABN0W4J3_9ACTN</name>
<dbReference type="Gene3D" id="1.10.10.10">
    <property type="entry name" value="Winged helix-like DNA-binding domain superfamily/Winged helix DNA-binding domain"/>
    <property type="match status" value="1"/>
</dbReference>
<dbReference type="EMBL" id="BAAABV010000036">
    <property type="protein sequence ID" value="GAA0324924.1"/>
    <property type="molecule type" value="Genomic_DNA"/>
</dbReference>
<keyword evidence="4" id="KW-0804">Transcription</keyword>
<comment type="caution">
    <text evidence="6">The sequence shown here is derived from an EMBL/GenBank/DDBJ whole genome shotgun (WGS) entry which is preliminary data.</text>
</comment>
<evidence type="ECO:0000259" key="5">
    <source>
        <dbReference type="PROSITE" id="PS50931"/>
    </source>
</evidence>
<evidence type="ECO:0000313" key="6">
    <source>
        <dbReference type="EMBL" id="GAA0324924.1"/>
    </source>
</evidence>
<proteinExistence type="inferred from homology"/>
<gene>
    <name evidence="6" type="ORF">GCM10010302_75100</name>
</gene>
<organism evidence="6 7">
    <name type="scientific">Streptomyces polychromogenes</name>
    <dbReference type="NCBI Taxonomy" id="67342"/>
    <lineage>
        <taxon>Bacteria</taxon>
        <taxon>Bacillati</taxon>
        <taxon>Actinomycetota</taxon>
        <taxon>Actinomycetes</taxon>
        <taxon>Kitasatosporales</taxon>
        <taxon>Streptomycetaceae</taxon>
        <taxon>Streptomyces</taxon>
    </lineage>
</organism>
<keyword evidence="7" id="KW-1185">Reference proteome</keyword>
<evidence type="ECO:0000313" key="7">
    <source>
        <dbReference type="Proteomes" id="UP001501867"/>
    </source>
</evidence>
<evidence type="ECO:0000256" key="2">
    <source>
        <dbReference type="ARBA" id="ARBA00023015"/>
    </source>
</evidence>
<dbReference type="PANTHER" id="PTHR30346">
    <property type="entry name" value="TRANSCRIPTIONAL DUAL REGULATOR HCAR-RELATED"/>
    <property type="match status" value="1"/>
</dbReference>
<accession>A0ABN0W4J3</accession>
<evidence type="ECO:0000256" key="1">
    <source>
        <dbReference type="ARBA" id="ARBA00009437"/>
    </source>
</evidence>
<dbReference type="Pfam" id="PF00126">
    <property type="entry name" value="HTH_1"/>
    <property type="match status" value="1"/>
</dbReference>
<sequence>MLVSTVMELRQLEYFVAVSEEASFTKVAARLFVAQPGVSAQIRRLEYELGQQLLDRSGRTVRLTEVGTAVLGFARRALDDVAAMRLVDDFTGLMRCEWVGWWQRLGVSRCAGGWPC</sequence>
<protein>
    <recommendedName>
        <fullName evidence="5">HTH lysR-type domain-containing protein</fullName>
    </recommendedName>
</protein>
<dbReference type="InterPro" id="IPR036388">
    <property type="entry name" value="WH-like_DNA-bd_sf"/>
</dbReference>
<dbReference type="Proteomes" id="UP001501867">
    <property type="component" value="Unassembled WGS sequence"/>
</dbReference>
<evidence type="ECO:0000256" key="4">
    <source>
        <dbReference type="ARBA" id="ARBA00023163"/>
    </source>
</evidence>
<comment type="similarity">
    <text evidence="1">Belongs to the LysR transcriptional regulatory family.</text>
</comment>
<dbReference type="SUPFAM" id="SSF46785">
    <property type="entry name" value="Winged helix' DNA-binding domain"/>
    <property type="match status" value="1"/>
</dbReference>
<evidence type="ECO:0000256" key="3">
    <source>
        <dbReference type="ARBA" id="ARBA00023125"/>
    </source>
</evidence>